<accession>A0A4T0MSJ8</accession>
<evidence type="ECO:0000313" key="1">
    <source>
        <dbReference type="EMBL" id="TIB99689.1"/>
    </source>
</evidence>
<reference evidence="1 2" key="1">
    <citation type="submission" date="2019-03" db="EMBL/GenBank/DDBJ databases">
        <title>Sequencing 25 genomes of Wallemia mellicola.</title>
        <authorList>
            <person name="Gostincar C."/>
        </authorList>
    </citation>
    <scope>NUCLEOTIDE SEQUENCE [LARGE SCALE GENOMIC DNA]</scope>
    <source>
        <strain evidence="1 2">EXF-1262</strain>
    </source>
</reference>
<proteinExistence type="predicted"/>
<comment type="caution">
    <text evidence="1">The sequence shown here is derived from an EMBL/GenBank/DDBJ whole genome shotgun (WGS) entry which is preliminary data.</text>
</comment>
<dbReference type="Proteomes" id="UP000307169">
    <property type="component" value="Unassembled WGS sequence"/>
</dbReference>
<gene>
    <name evidence="1" type="ORF">E3Q17_02508</name>
</gene>
<evidence type="ECO:0000313" key="2">
    <source>
        <dbReference type="Proteomes" id="UP000307169"/>
    </source>
</evidence>
<sequence>MERRQSQGEYPQLVPFEAEWEVIYSNNMETAYRDHACLASNNLAAMYVPRSTLLPISVEQSPTTSSFSDLSWPAFTNSQSSLTNMSQLSSTSASKETPAEQLIQAQKERHRSKINERERISRQGKQSLMQEIKSYLPARGTKRRRITDKEALEWCRDLVVCVNKHDDGCPCKFEPRDGDNAKNDRSSAVTL</sequence>
<dbReference type="AlphaFoldDB" id="A0A4T0MSJ8"/>
<organism evidence="1 2">
    <name type="scientific">Wallemia mellicola</name>
    <dbReference type="NCBI Taxonomy" id="1708541"/>
    <lineage>
        <taxon>Eukaryota</taxon>
        <taxon>Fungi</taxon>
        <taxon>Dikarya</taxon>
        <taxon>Basidiomycota</taxon>
        <taxon>Wallemiomycotina</taxon>
        <taxon>Wallemiomycetes</taxon>
        <taxon>Wallemiales</taxon>
        <taxon>Wallemiaceae</taxon>
        <taxon>Wallemia</taxon>
    </lineage>
</organism>
<dbReference type="EMBL" id="SPRH01000028">
    <property type="protein sequence ID" value="TIB99689.1"/>
    <property type="molecule type" value="Genomic_DNA"/>
</dbReference>
<name>A0A4T0MSJ8_9BASI</name>
<protein>
    <submittedName>
        <fullName evidence="1">Uncharacterized protein</fullName>
    </submittedName>
</protein>